<keyword evidence="1" id="KW-1133">Transmembrane helix</keyword>
<keyword evidence="3" id="KW-1185">Reference proteome</keyword>
<evidence type="ECO:0000256" key="1">
    <source>
        <dbReference type="SAM" id="Phobius"/>
    </source>
</evidence>
<feature type="transmembrane region" description="Helical" evidence="1">
    <location>
        <begin position="106"/>
        <end position="124"/>
    </location>
</feature>
<dbReference type="RefSeq" id="WP_379791322.1">
    <property type="nucleotide sequence ID" value="NZ_JBHSQB010000006.1"/>
</dbReference>
<organism evidence="2 3">
    <name type="scientific">Flavobacterium qiangtangense</name>
    <dbReference type="NCBI Taxonomy" id="1442595"/>
    <lineage>
        <taxon>Bacteria</taxon>
        <taxon>Pseudomonadati</taxon>
        <taxon>Bacteroidota</taxon>
        <taxon>Flavobacteriia</taxon>
        <taxon>Flavobacteriales</taxon>
        <taxon>Flavobacteriaceae</taxon>
        <taxon>Flavobacterium</taxon>
    </lineage>
</organism>
<sequence>MFAINIKYKRSKTFSSETKQYLDLIEKKLIRLKVDKIDLSPSKIHFKNSFFNGQGSNHLMATVDKGYFNIDSELKELQYSFSVTRMFYITLSMSIFLGLISQSYLATIFFFLFLFGTILAITLIRHKMFLNKLISQL</sequence>
<keyword evidence="1" id="KW-0812">Transmembrane</keyword>
<evidence type="ECO:0000313" key="2">
    <source>
        <dbReference type="EMBL" id="MFC6096450.1"/>
    </source>
</evidence>
<dbReference type="EMBL" id="JBHSQB010000006">
    <property type="protein sequence ID" value="MFC6096450.1"/>
    <property type="molecule type" value="Genomic_DNA"/>
</dbReference>
<accession>A0ABW1PLZ6</accession>
<comment type="caution">
    <text evidence="2">The sequence shown here is derived from an EMBL/GenBank/DDBJ whole genome shotgun (WGS) entry which is preliminary data.</text>
</comment>
<protein>
    <recommendedName>
        <fullName evidence="4">DUF4231 domain-containing protein</fullName>
    </recommendedName>
</protein>
<name>A0ABW1PLZ6_9FLAO</name>
<feature type="transmembrane region" description="Helical" evidence="1">
    <location>
        <begin position="83"/>
        <end position="100"/>
    </location>
</feature>
<gene>
    <name evidence="2" type="ORF">ACFPVY_07300</name>
</gene>
<dbReference type="Proteomes" id="UP001596287">
    <property type="component" value="Unassembled WGS sequence"/>
</dbReference>
<evidence type="ECO:0008006" key="4">
    <source>
        <dbReference type="Google" id="ProtNLM"/>
    </source>
</evidence>
<reference evidence="3" key="1">
    <citation type="journal article" date="2019" name="Int. J. Syst. Evol. Microbiol.">
        <title>The Global Catalogue of Microorganisms (GCM) 10K type strain sequencing project: providing services to taxonomists for standard genome sequencing and annotation.</title>
        <authorList>
            <consortium name="The Broad Institute Genomics Platform"/>
            <consortium name="The Broad Institute Genome Sequencing Center for Infectious Disease"/>
            <person name="Wu L."/>
            <person name="Ma J."/>
        </authorList>
    </citation>
    <scope>NUCLEOTIDE SEQUENCE [LARGE SCALE GENOMIC DNA]</scope>
    <source>
        <strain evidence="3">CCUG 49679</strain>
    </source>
</reference>
<proteinExistence type="predicted"/>
<evidence type="ECO:0000313" key="3">
    <source>
        <dbReference type="Proteomes" id="UP001596287"/>
    </source>
</evidence>
<keyword evidence="1" id="KW-0472">Membrane</keyword>